<dbReference type="InterPro" id="IPR014017">
    <property type="entry name" value="DNA_helicase_UvrD-like_C"/>
</dbReference>
<dbReference type="PANTHER" id="PTHR30591:SF1">
    <property type="entry name" value="RECBCD ENZYME SUBUNIT RECC"/>
    <property type="match status" value="1"/>
</dbReference>
<keyword evidence="3" id="KW-0227">DNA damage</keyword>
<proteinExistence type="predicted"/>
<dbReference type="SUPFAM" id="SSF52540">
    <property type="entry name" value="P-loop containing nucleoside triphosphate hydrolases"/>
    <property type="match status" value="1"/>
</dbReference>
<dbReference type="AlphaFoldDB" id="A0A9D2SZT4"/>
<evidence type="ECO:0000256" key="6">
    <source>
        <dbReference type="ARBA" id="ARBA00022839"/>
    </source>
</evidence>
<dbReference type="InterPro" id="IPR038726">
    <property type="entry name" value="PDDEXK_AddAB-type"/>
</dbReference>
<dbReference type="Proteomes" id="UP000823882">
    <property type="component" value="Unassembled WGS sequence"/>
</dbReference>
<dbReference type="GO" id="GO:0004386">
    <property type="term" value="F:helicase activity"/>
    <property type="evidence" value="ECO:0007669"/>
    <property type="project" value="UniProtKB-KW"/>
</dbReference>
<dbReference type="PANTHER" id="PTHR30591">
    <property type="entry name" value="RECBCD ENZYME SUBUNIT RECC"/>
    <property type="match status" value="1"/>
</dbReference>
<feature type="domain" description="UvrD-like helicase C-terminal" evidence="10">
    <location>
        <begin position="266"/>
        <end position="549"/>
    </location>
</feature>
<dbReference type="InterPro" id="IPR027417">
    <property type="entry name" value="P-loop_NTPase"/>
</dbReference>
<protein>
    <submittedName>
        <fullName evidence="11">PD-(D/E)XK nuclease family protein</fullName>
    </submittedName>
</protein>
<dbReference type="EMBL" id="DWWJ01000188">
    <property type="protein sequence ID" value="HJC41848.1"/>
    <property type="molecule type" value="Genomic_DNA"/>
</dbReference>
<reference evidence="11" key="1">
    <citation type="journal article" date="2021" name="PeerJ">
        <title>Extensive microbial diversity within the chicken gut microbiome revealed by metagenomics and culture.</title>
        <authorList>
            <person name="Gilroy R."/>
            <person name="Ravi A."/>
            <person name="Getino M."/>
            <person name="Pursley I."/>
            <person name="Horton D.L."/>
            <person name="Alikhan N.F."/>
            <person name="Baker D."/>
            <person name="Gharbi K."/>
            <person name="Hall N."/>
            <person name="Watson M."/>
            <person name="Adriaenssens E.M."/>
            <person name="Foster-Nyarko E."/>
            <person name="Jarju S."/>
            <person name="Secka A."/>
            <person name="Antonio M."/>
            <person name="Oren A."/>
            <person name="Chaudhuri R.R."/>
            <person name="La Ragione R."/>
            <person name="Hildebrand F."/>
            <person name="Pallen M.J."/>
        </authorList>
    </citation>
    <scope>NUCLEOTIDE SEQUENCE</scope>
    <source>
        <strain evidence="11">CHK186-1790</strain>
    </source>
</reference>
<dbReference type="InterPro" id="IPR049035">
    <property type="entry name" value="ADDB_N"/>
</dbReference>
<keyword evidence="9" id="KW-0234">DNA repair</keyword>
<organism evidence="11 12">
    <name type="scientific">Candidatus Intestinimonas pullistercoris</name>
    <dbReference type="NCBI Taxonomy" id="2838623"/>
    <lineage>
        <taxon>Bacteria</taxon>
        <taxon>Bacillati</taxon>
        <taxon>Bacillota</taxon>
        <taxon>Clostridia</taxon>
        <taxon>Eubacteriales</taxon>
        <taxon>Intestinimonas</taxon>
    </lineage>
</organism>
<dbReference type="GO" id="GO:0004527">
    <property type="term" value="F:exonuclease activity"/>
    <property type="evidence" value="ECO:0007669"/>
    <property type="project" value="UniProtKB-KW"/>
</dbReference>
<reference evidence="11" key="2">
    <citation type="submission" date="2021-04" db="EMBL/GenBank/DDBJ databases">
        <authorList>
            <person name="Gilroy R."/>
        </authorList>
    </citation>
    <scope>NUCLEOTIDE SEQUENCE</scope>
    <source>
        <strain evidence="11">CHK186-1790</strain>
    </source>
</reference>
<dbReference type="Pfam" id="PF21445">
    <property type="entry name" value="ADDB_N"/>
    <property type="match status" value="1"/>
</dbReference>
<evidence type="ECO:0000256" key="1">
    <source>
        <dbReference type="ARBA" id="ARBA00022722"/>
    </source>
</evidence>
<keyword evidence="2" id="KW-0547">Nucleotide-binding</keyword>
<keyword evidence="7" id="KW-0067">ATP-binding</keyword>
<dbReference type="Gene3D" id="3.40.50.300">
    <property type="entry name" value="P-loop containing nucleotide triphosphate hydrolases"/>
    <property type="match status" value="4"/>
</dbReference>
<keyword evidence="8" id="KW-0238">DNA-binding</keyword>
<dbReference type="GO" id="GO:0005524">
    <property type="term" value="F:ATP binding"/>
    <property type="evidence" value="ECO:0007669"/>
    <property type="project" value="UniProtKB-KW"/>
</dbReference>
<evidence type="ECO:0000256" key="4">
    <source>
        <dbReference type="ARBA" id="ARBA00022801"/>
    </source>
</evidence>
<gene>
    <name evidence="11" type="ORF">H9701_09915</name>
</gene>
<evidence type="ECO:0000256" key="7">
    <source>
        <dbReference type="ARBA" id="ARBA00022840"/>
    </source>
</evidence>
<keyword evidence="4" id="KW-0378">Hydrolase</keyword>
<dbReference type="Gene3D" id="3.90.320.10">
    <property type="match status" value="1"/>
</dbReference>
<evidence type="ECO:0000256" key="5">
    <source>
        <dbReference type="ARBA" id="ARBA00022806"/>
    </source>
</evidence>
<sequence length="1116" mass="124362">MLRLLLGRAGTGKTTSILRQIAASGGTRRQLLIVPEQASHETERRLCAVGGNQVSLYAEVLSFTRLGSRVLAQAGGLAAPTLDPGGRLLLMYAALKSVSNALTVYARPSRKPAFLSGLLATLDECKQYCVTPEALDNAGQETGGQEGDKLKDLGLIFGAYDALTARVAADPRDRLTRLAQGLAECGYAREISVYVDGFTDFTPQQLLVLRQLLLQAEEVTVALTCGRLSGEEDEGGIFRPARRTAVRLLRLAQEVGVPSETVYSLEYKGRKVESLVHLEKNLFADLPQIHPEPAREITLFSAVSPRSELEWTASEILRLVREEGFRFREIAVAARGFDRYSTLAEEVFGRYGIPVFLDAMTDILQKPVFAVVTGALDVVAGEYRYEDVFRYLKTGLAGLTRSECDLLENYVLKWDLKGSRWTAQKDWTMHPRGYGFPMTEEDEALLVRLNGLRRRVTTPLERLRKNQDRAGRGQALSLYGYLEEIELPQRLLERAQGLRDRGELQGAAEYEQLWELLCGGLEQCAQLLGETPMELEEFAQLLKLVLSQYQVGTIPVSLDRVNAGEAARLGSRPVRALFFLGADDGAIPQTAPAPGLLTDDDRSLLASFGLELSPQISDKLDREMTILYEACARPTERLTVSWAAQTTQGEEQRPSLLVTRLRLLFPQNLPVREQSLRGAFRLSAPGPALEQAGRLSGVRAALRQLPDYAPLVERLERCAQAERGRLSPEGVAALYGRRVPMSASRMDKYKSCHFSYFMQFGLKAKARKAAGFQAPEYGTFVHYVLEHILRDRSWQVEDGQGGWTWDPKEVRARIRAIMDRYIAEELGGLENKTPRFVYLFDRLLWPVAQVVENVLEELSVSSFQPIAFELGFGTGKDLPPVELTVDGVTVSVSGFVDRLDGWVHDGRLYLRVMDYKTGRKSFDLTEIWNGLGLQMLLYLFTLEEKGESLYNYAVTPAGVLYLPARAAVVQGSRSMDEQERKKRMDAELRRHGLLLDDPEVLEAMERPEAGGPRFLPVRVSAKSGAITGEALVSAERLGKLKRHTQRILREIGHELAAGVIDADPFWRGPEKNACLYCDYAAACHFEEGRGSDRRRYLPSLSGEEFWASVEGEEDPA</sequence>
<keyword evidence="6" id="KW-0269">Exonuclease</keyword>
<dbReference type="InterPro" id="IPR011335">
    <property type="entry name" value="Restrct_endonuc-II-like"/>
</dbReference>
<evidence type="ECO:0000256" key="9">
    <source>
        <dbReference type="ARBA" id="ARBA00023204"/>
    </source>
</evidence>
<dbReference type="PROSITE" id="PS51217">
    <property type="entry name" value="UVRD_HELICASE_CTER"/>
    <property type="match status" value="1"/>
</dbReference>
<evidence type="ECO:0000256" key="8">
    <source>
        <dbReference type="ARBA" id="ARBA00023125"/>
    </source>
</evidence>
<keyword evidence="5" id="KW-0347">Helicase</keyword>
<dbReference type="Pfam" id="PF12705">
    <property type="entry name" value="PDDEXK_1"/>
    <property type="match status" value="1"/>
</dbReference>
<evidence type="ECO:0000313" key="11">
    <source>
        <dbReference type="EMBL" id="HJC41848.1"/>
    </source>
</evidence>
<name>A0A9D2SZT4_9FIRM</name>
<evidence type="ECO:0000256" key="3">
    <source>
        <dbReference type="ARBA" id="ARBA00022763"/>
    </source>
</evidence>
<keyword evidence="1" id="KW-0540">Nuclease</keyword>
<dbReference type="GO" id="GO:0006310">
    <property type="term" value="P:DNA recombination"/>
    <property type="evidence" value="ECO:0007669"/>
    <property type="project" value="TreeGrafter"/>
</dbReference>
<comment type="caution">
    <text evidence="11">The sequence shown here is derived from an EMBL/GenBank/DDBJ whole genome shotgun (WGS) entry which is preliminary data.</text>
</comment>
<evidence type="ECO:0000313" key="12">
    <source>
        <dbReference type="Proteomes" id="UP000823882"/>
    </source>
</evidence>
<dbReference type="GO" id="GO:0003677">
    <property type="term" value="F:DNA binding"/>
    <property type="evidence" value="ECO:0007669"/>
    <property type="project" value="UniProtKB-KW"/>
</dbReference>
<evidence type="ECO:0000256" key="2">
    <source>
        <dbReference type="ARBA" id="ARBA00022741"/>
    </source>
</evidence>
<dbReference type="InterPro" id="IPR011604">
    <property type="entry name" value="PDDEXK-like_dom_sf"/>
</dbReference>
<evidence type="ECO:0000259" key="10">
    <source>
        <dbReference type="PROSITE" id="PS51217"/>
    </source>
</evidence>
<accession>A0A9D2SZT4</accession>
<dbReference type="GO" id="GO:0006281">
    <property type="term" value="P:DNA repair"/>
    <property type="evidence" value="ECO:0007669"/>
    <property type="project" value="UniProtKB-KW"/>
</dbReference>
<dbReference type="SUPFAM" id="SSF52980">
    <property type="entry name" value="Restriction endonuclease-like"/>
    <property type="match status" value="1"/>
</dbReference>